<dbReference type="Proteomes" id="UP000290365">
    <property type="component" value="Chromosome"/>
</dbReference>
<evidence type="ECO:0000256" key="1">
    <source>
        <dbReference type="ARBA" id="ARBA00022630"/>
    </source>
</evidence>
<dbReference type="SUPFAM" id="SSF54373">
    <property type="entry name" value="FAD-linked reductases, C-terminal domain"/>
    <property type="match status" value="1"/>
</dbReference>
<feature type="domain" description="FAD-binding" evidence="3">
    <location>
        <begin position="10"/>
        <end position="349"/>
    </location>
</feature>
<dbReference type="AlphaFoldDB" id="A0A4P6JWN7"/>
<gene>
    <name evidence="4" type="ORF">EPA93_29000</name>
</gene>
<dbReference type="GO" id="GO:0071949">
    <property type="term" value="F:FAD binding"/>
    <property type="evidence" value="ECO:0007669"/>
    <property type="project" value="InterPro"/>
</dbReference>
<organism evidence="4 5">
    <name type="scientific">Ktedonosporobacter rubrisoli</name>
    <dbReference type="NCBI Taxonomy" id="2509675"/>
    <lineage>
        <taxon>Bacteria</taxon>
        <taxon>Bacillati</taxon>
        <taxon>Chloroflexota</taxon>
        <taxon>Ktedonobacteria</taxon>
        <taxon>Ktedonobacterales</taxon>
        <taxon>Ktedonosporobacteraceae</taxon>
        <taxon>Ktedonosporobacter</taxon>
    </lineage>
</organism>
<keyword evidence="1" id="KW-0285">Flavoprotein</keyword>
<dbReference type="Gene3D" id="3.30.9.10">
    <property type="entry name" value="D-Amino Acid Oxidase, subunit A, domain 2"/>
    <property type="match status" value="1"/>
</dbReference>
<dbReference type="KEGG" id="kbs:EPA93_29000"/>
<dbReference type="InterPro" id="IPR002938">
    <property type="entry name" value="FAD-bd"/>
</dbReference>
<dbReference type="NCBIfam" id="NF006091">
    <property type="entry name" value="PRK08243.1"/>
    <property type="match status" value="1"/>
</dbReference>
<dbReference type="EMBL" id="CP035758">
    <property type="protein sequence ID" value="QBD79800.1"/>
    <property type="molecule type" value="Genomic_DNA"/>
</dbReference>
<proteinExistence type="predicted"/>
<name>A0A4P6JWN7_KTERU</name>
<dbReference type="InterPro" id="IPR050641">
    <property type="entry name" value="RIFMO-like"/>
</dbReference>
<dbReference type="SUPFAM" id="SSF51905">
    <property type="entry name" value="FAD/NAD(P)-binding domain"/>
    <property type="match status" value="1"/>
</dbReference>
<keyword evidence="5" id="KW-1185">Reference proteome</keyword>
<dbReference type="PANTHER" id="PTHR43004">
    <property type="entry name" value="TRK SYSTEM POTASSIUM UPTAKE PROTEIN"/>
    <property type="match status" value="1"/>
</dbReference>
<dbReference type="Gene3D" id="3.50.50.60">
    <property type="entry name" value="FAD/NAD(P)-binding domain"/>
    <property type="match status" value="1"/>
</dbReference>
<dbReference type="Pfam" id="PF01494">
    <property type="entry name" value="FAD_binding_3"/>
    <property type="match status" value="1"/>
</dbReference>
<keyword evidence="2" id="KW-0274">FAD</keyword>
<evidence type="ECO:0000259" key="3">
    <source>
        <dbReference type="Pfam" id="PF01494"/>
    </source>
</evidence>
<keyword evidence="4" id="KW-0503">Monooxygenase</keyword>
<dbReference type="PROSITE" id="PS51257">
    <property type="entry name" value="PROKAR_LIPOPROTEIN"/>
    <property type="match status" value="1"/>
</dbReference>
<evidence type="ECO:0000313" key="4">
    <source>
        <dbReference type="EMBL" id="QBD79800.1"/>
    </source>
</evidence>
<dbReference type="InterPro" id="IPR036188">
    <property type="entry name" value="FAD/NAD-bd_sf"/>
</dbReference>
<dbReference type="PANTHER" id="PTHR43004:SF3">
    <property type="entry name" value="P-HYDROXYBENZOATE HYDROXYLASE"/>
    <property type="match status" value="1"/>
</dbReference>
<dbReference type="PRINTS" id="PR00420">
    <property type="entry name" value="RNGMNOXGNASE"/>
</dbReference>
<keyword evidence="4" id="KW-0560">Oxidoreductase</keyword>
<sequence>MSSEQRHLSTRVCIIGAGPAGFILACLLQRSQISCLIVERRSHQDTLEQAPRAGYLEHTTTQLLTRAGLQSRMMREGHANGSCEFRLDGQGFVFDYAALCQGCSHWVYPQRELIADLLESHLQEHGTILFGTEAVQILQDARPQVICRQGNSDEPISITCDFVAGCDGFHGVSRTSIPQGELQAFERYYGFQWLAIQAAVPPSSNHTIYAIHPHGFAGHLTRTATQTRFYLQVPSGTKLADWSEAQIWTELDLRLAKDGWTLTRGPINGTSLLEMRSCIVEPLYYKHLALLGDAAHIFTPAGAKGMNLAIQDAFTLANLLQAFYKGDEKDPLRQYSTLRLPHIWHAQEFSHWMVETLNRNPTDSSLISYHHRLQQARLARLQRSRTFATSFAENYIGYSPQSSEG</sequence>
<evidence type="ECO:0000256" key="2">
    <source>
        <dbReference type="ARBA" id="ARBA00022827"/>
    </source>
</evidence>
<protein>
    <submittedName>
        <fullName evidence="4">4-hydroxybenzoate 3-monooxygenase</fullName>
        <ecNumber evidence="4">1.14.13.2</ecNumber>
    </submittedName>
</protein>
<dbReference type="OrthoDB" id="9766816at2"/>
<evidence type="ECO:0000313" key="5">
    <source>
        <dbReference type="Proteomes" id="UP000290365"/>
    </source>
</evidence>
<dbReference type="EC" id="1.14.13.2" evidence="4"/>
<reference evidence="4 5" key="1">
    <citation type="submission" date="2019-01" db="EMBL/GenBank/DDBJ databases">
        <title>Ktedonosporobacter rubrisoli SCAWS-G2.</title>
        <authorList>
            <person name="Huang Y."/>
            <person name="Yan B."/>
        </authorList>
    </citation>
    <scope>NUCLEOTIDE SEQUENCE [LARGE SCALE GENOMIC DNA]</scope>
    <source>
        <strain evidence="4 5">SCAWS-G2</strain>
    </source>
</reference>
<dbReference type="RefSeq" id="WP_129890866.1">
    <property type="nucleotide sequence ID" value="NZ_CP035758.1"/>
</dbReference>
<dbReference type="GO" id="GO:0018659">
    <property type="term" value="F:4-hydroxybenzoate 3-monooxygenase activity"/>
    <property type="evidence" value="ECO:0007669"/>
    <property type="project" value="UniProtKB-EC"/>
</dbReference>
<accession>A0A4P6JWN7</accession>